<comment type="caution">
    <text evidence="1">The sequence shown here is derived from an EMBL/GenBank/DDBJ whole genome shotgun (WGS) entry which is preliminary data.</text>
</comment>
<dbReference type="InterPro" id="IPR017853">
    <property type="entry name" value="GH"/>
</dbReference>
<dbReference type="EMBL" id="BAABAK010000003">
    <property type="protein sequence ID" value="GAA3953593.1"/>
    <property type="molecule type" value="Genomic_DNA"/>
</dbReference>
<proteinExistence type="predicted"/>
<gene>
    <name evidence="1" type="ORF">GCM10022246_04560</name>
</gene>
<reference evidence="2" key="1">
    <citation type="journal article" date="2019" name="Int. J. Syst. Evol. Microbiol.">
        <title>The Global Catalogue of Microorganisms (GCM) 10K type strain sequencing project: providing services to taxonomists for standard genome sequencing and annotation.</title>
        <authorList>
            <consortium name="The Broad Institute Genomics Platform"/>
            <consortium name="The Broad Institute Genome Sequencing Center for Infectious Disease"/>
            <person name="Wu L."/>
            <person name="Ma J."/>
        </authorList>
    </citation>
    <scope>NUCLEOTIDE SEQUENCE [LARGE SCALE GENOMIC DNA]</scope>
    <source>
        <strain evidence="2">JCM 17338</strain>
    </source>
</reference>
<dbReference type="Gene3D" id="3.20.20.80">
    <property type="entry name" value="Glycosidases"/>
    <property type="match status" value="1"/>
</dbReference>
<organism evidence="1 2">
    <name type="scientific">Pedobacter ginsengiterrae</name>
    <dbReference type="NCBI Taxonomy" id="871696"/>
    <lineage>
        <taxon>Bacteria</taxon>
        <taxon>Pseudomonadati</taxon>
        <taxon>Bacteroidota</taxon>
        <taxon>Sphingobacteriia</taxon>
        <taxon>Sphingobacteriales</taxon>
        <taxon>Sphingobacteriaceae</taxon>
        <taxon>Pedobacter</taxon>
    </lineage>
</organism>
<dbReference type="RefSeq" id="WP_344764600.1">
    <property type="nucleotide sequence ID" value="NZ_BAABAK010000003.1"/>
</dbReference>
<accession>A0ABP7NVR5</accession>
<dbReference type="SUPFAM" id="SSF51445">
    <property type="entry name" value="(Trans)glycosidases"/>
    <property type="match status" value="1"/>
</dbReference>
<dbReference type="PROSITE" id="PS51257">
    <property type="entry name" value="PROKAR_LIPOPROTEIN"/>
    <property type="match status" value="1"/>
</dbReference>
<name>A0ABP7NVR5_9SPHI</name>
<evidence type="ECO:0008006" key="3">
    <source>
        <dbReference type="Google" id="ProtNLM"/>
    </source>
</evidence>
<sequence length="529" mass="59194">MRYYLSCIITLLLIYACSKSPSKLDEVEIYVPDTANPLTTSNIPFKNYLGVNAFEWDFVSPSQPSIITNPQISLIKSFGGVRHYLDWSKIEQSEGKYTFNPSHSGGWYYDIIYQRCKTEGLDLLVCLKTIPDWLMNTYPANQRDAENVPAPYGLDKSDPTSYLKQAKTGFQFAARYGSNKTLDPSLVTVNTSIRWTGDDANSVKIGLDLVKYIECDNERDKWWKGKQAEQTAEEYAANMSAFYDGHKGKLGKNVGVKNADPKMIVVMAGLSTANPEYVVKMIDWCRKNRGLKADGTVDLCFDVINYHLYANNAFINNGNATTGVAPELSNIGTVADSFIKMTKTNAPGLEVWMTETGYDVGNTPQKAIAIGSKTEYVTQADWNLRTALLYARHGLNRCMFYMLDDAGGLNSTTQYSSSGFHNDDLSKRPSADYISQTKNLLGSYYYAATLNKDPIVDLYKLDKKEIYVLTVPDQKDRTVNYQLDLGTSTQAIIHTLQIGKDEMSHKTVNVANGKLTIQVTETPIFVEKI</sequence>
<dbReference type="PANTHER" id="PTHR12631">
    <property type="entry name" value="ALPHA-L-IDURONIDASE"/>
    <property type="match status" value="1"/>
</dbReference>
<dbReference type="InterPro" id="IPR051923">
    <property type="entry name" value="Glycosyl_Hydrolase_39"/>
</dbReference>
<keyword evidence="2" id="KW-1185">Reference proteome</keyword>
<evidence type="ECO:0000313" key="1">
    <source>
        <dbReference type="EMBL" id="GAA3953593.1"/>
    </source>
</evidence>
<protein>
    <recommendedName>
        <fullName evidence="3">Glycoside hydrolase family 42 N-terminal domain-containing protein</fullName>
    </recommendedName>
</protein>
<evidence type="ECO:0000313" key="2">
    <source>
        <dbReference type="Proteomes" id="UP001501081"/>
    </source>
</evidence>
<dbReference type="PANTHER" id="PTHR12631:SF10">
    <property type="entry name" value="BETA-XYLOSIDASE-LIKE PROTEIN-RELATED"/>
    <property type="match status" value="1"/>
</dbReference>
<dbReference type="Proteomes" id="UP001501081">
    <property type="component" value="Unassembled WGS sequence"/>
</dbReference>